<feature type="non-terminal residue" evidence="1">
    <location>
        <position position="1"/>
    </location>
</feature>
<gene>
    <name evidence="1" type="ORF">F7R13_31075</name>
</gene>
<organism evidence="1 2">
    <name type="scientific">Burkholderia territorii</name>
    <dbReference type="NCBI Taxonomy" id="1503055"/>
    <lineage>
        <taxon>Bacteria</taxon>
        <taxon>Pseudomonadati</taxon>
        <taxon>Pseudomonadota</taxon>
        <taxon>Betaproteobacteria</taxon>
        <taxon>Burkholderiales</taxon>
        <taxon>Burkholderiaceae</taxon>
        <taxon>Burkholderia</taxon>
        <taxon>Burkholderia cepacia complex</taxon>
    </lineage>
</organism>
<reference evidence="1 2" key="1">
    <citation type="submission" date="2019-09" db="EMBL/GenBank/DDBJ databases">
        <title>Draft genome sequences of 48 bacterial type strains from the CCUG.</title>
        <authorList>
            <person name="Tunovic T."/>
            <person name="Pineiro-Iglesias B."/>
            <person name="Unosson C."/>
            <person name="Inganas E."/>
            <person name="Ohlen M."/>
            <person name="Cardew S."/>
            <person name="Jensie-Markopoulos S."/>
            <person name="Salva-Serra F."/>
            <person name="Jaen-Luchoro D."/>
            <person name="Karlsson R."/>
            <person name="Svensson-Stadler L."/>
            <person name="Chun J."/>
            <person name="Moore E."/>
        </authorList>
    </citation>
    <scope>NUCLEOTIDE SEQUENCE [LARGE SCALE GENOMIC DNA]</scope>
    <source>
        <strain evidence="1 2">CCUG 65687</strain>
    </source>
</reference>
<evidence type="ECO:0000313" key="1">
    <source>
        <dbReference type="EMBL" id="KAB0648084.1"/>
    </source>
</evidence>
<protein>
    <submittedName>
        <fullName evidence="1">Pyridoxamine 5'-phosphate oxidase</fullName>
    </submittedName>
</protein>
<comment type="caution">
    <text evidence="1">The sequence shown here is derived from an EMBL/GenBank/DDBJ whole genome shotgun (WGS) entry which is preliminary data.</text>
</comment>
<proteinExistence type="predicted"/>
<name>A0A6L3N6U3_9BURK</name>
<dbReference type="AlphaFoldDB" id="A0A6L3N6U3"/>
<sequence>RHGADWRCDGRRVRTPFEPMPADAGALRERLMASARNVT</sequence>
<accession>A0A6L3N6U3</accession>
<evidence type="ECO:0000313" key="2">
    <source>
        <dbReference type="Proteomes" id="UP000473571"/>
    </source>
</evidence>
<dbReference type="Proteomes" id="UP000473571">
    <property type="component" value="Unassembled WGS sequence"/>
</dbReference>
<dbReference type="EMBL" id="VZOL01000850">
    <property type="protein sequence ID" value="KAB0648084.1"/>
    <property type="molecule type" value="Genomic_DNA"/>
</dbReference>